<dbReference type="InterPro" id="IPR003594">
    <property type="entry name" value="HATPase_dom"/>
</dbReference>
<reference evidence="11" key="1">
    <citation type="submission" date="2022-08" db="EMBL/GenBank/DDBJ databases">
        <title>Genome analysis of Corynebacteriales strain.</title>
        <authorList>
            <person name="Lee S.D."/>
        </authorList>
    </citation>
    <scope>NUCLEOTIDE SEQUENCE</scope>
    <source>
        <strain evidence="11">D3-21</strain>
    </source>
</reference>
<comment type="caution">
    <text evidence="11">The sequence shown here is derived from an EMBL/GenBank/DDBJ whole genome shotgun (WGS) entry which is preliminary data.</text>
</comment>
<dbReference type="Pfam" id="PF02518">
    <property type="entry name" value="HATPase_c"/>
    <property type="match status" value="1"/>
</dbReference>
<comment type="subcellular location">
    <subcellularLocation>
        <location evidence="1">Cell membrane</location>
        <topology evidence="1">Multi-pass membrane protein</topology>
    </subcellularLocation>
</comment>
<name>A0A9X4REV8_9ACTN</name>
<protein>
    <submittedName>
        <fullName evidence="11">ATP-binding protein</fullName>
    </submittedName>
</protein>
<dbReference type="PROSITE" id="PS50109">
    <property type="entry name" value="HIS_KIN"/>
    <property type="match status" value="1"/>
</dbReference>
<evidence type="ECO:0000256" key="3">
    <source>
        <dbReference type="ARBA" id="ARBA00022679"/>
    </source>
</evidence>
<evidence type="ECO:0000256" key="1">
    <source>
        <dbReference type="ARBA" id="ARBA00004651"/>
    </source>
</evidence>
<dbReference type="SMART" id="SM00387">
    <property type="entry name" value="HATPase_c"/>
    <property type="match status" value="1"/>
</dbReference>
<dbReference type="InterPro" id="IPR036890">
    <property type="entry name" value="HATPase_C_sf"/>
</dbReference>
<dbReference type="InterPro" id="IPR005467">
    <property type="entry name" value="His_kinase_dom"/>
</dbReference>
<feature type="domain" description="Histidine kinase" evidence="10">
    <location>
        <begin position="319"/>
        <end position="411"/>
    </location>
</feature>
<keyword evidence="2" id="KW-1003">Cell membrane</keyword>
<feature type="transmembrane region" description="Helical" evidence="9">
    <location>
        <begin position="87"/>
        <end position="106"/>
    </location>
</feature>
<gene>
    <name evidence="11" type="ORF">NVS88_15590</name>
</gene>
<keyword evidence="11" id="KW-0067">ATP-binding</keyword>
<evidence type="ECO:0000256" key="9">
    <source>
        <dbReference type="SAM" id="Phobius"/>
    </source>
</evidence>
<keyword evidence="3" id="KW-0808">Transferase</keyword>
<dbReference type="SUPFAM" id="SSF55874">
    <property type="entry name" value="ATPase domain of HSP90 chaperone/DNA topoisomerase II/histidine kinase"/>
    <property type="match status" value="1"/>
</dbReference>
<dbReference type="RefSeq" id="WP_332520317.1">
    <property type="nucleotide sequence ID" value="NZ_JANRHA010000010.1"/>
</dbReference>
<dbReference type="GO" id="GO:0016301">
    <property type="term" value="F:kinase activity"/>
    <property type="evidence" value="ECO:0007669"/>
    <property type="project" value="UniProtKB-KW"/>
</dbReference>
<dbReference type="EMBL" id="JANRHA010000010">
    <property type="protein sequence ID" value="MDG3015983.1"/>
    <property type="molecule type" value="Genomic_DNA"/>
</dbReference>
<evidence type="ECO:0000313" key="11">
    <source>
        <dbReference type="EMBL" id="MDG3015983.1"/>
    </source>
</evidence>
<dbReference type="Gene3D" id="3.30.565.10">
    <property type="entry name" value="Histidine kinase-like ATPase, C-terminal domain"/>
    <property type="match status" value="1"/>
</dbReference>
<keyword evidence="5" id="KW-0418">Kinase</keyword>
<feature type="transmembrane region" description="Helical" evidence="9">
    <location>
        <begin position="30"/>
        <end position="47"/>
    </location>
</feature>
<feature type="transmembrane region" description="Helical" evidence="9">
    <location>
        <begin position="166"/>
        <end position="186"/>
    </location>
</feature>
<evidence type="ECO:0000256" key="4">
    <source>
        <dbReference type="ARBA" id="ARBA00022692"/>
    </source>
</evidence>
<evidence type="ECO:0000256" key="5">
    <source>
        <dbReference type="ARBA" id="ARBA00022777"/>
    </source>
</evidence>
<dbReference type="CDD" id="cd16917">
    <property type="entry name" value="HATPase_UhpB-NarQ-NarX-like"/>
    <property type="match status" value="1"/>
</dbReference>
<accession>A0A9X4REV8</accession>
<organism evidence="11 12">
    <name type="scientific">Speluncibacter jeojiensis</name>
    <dbReference type="NCBI Taxonomy" id="2710754"/>
    <lineage>
        <taxon>Bacteria</taxon>
        <taxon>Bacillati</taxon>
        <taxon>Actinomycetota</taxon>
        <taxon>Actinomycetes</taxon>
        <taxon>Mycobacteriales</taxon>
        <taxon>Speluncibacteraceae</taxon>
        <taxon>Speluncibacter</taxon>
    </lineage>
</organism>
<feature type="transmembrane region" description="Helical" evidence="9">
    <location>
        <begin position="112"/>
        <end position="128"/>
    </location>
</feature>
<keyword evidence="8 9" id="KW-0472">Membrane</keyword>
<dbReference type="Proteomes" id="UP001152755">
    <property type="component" value="Unassembled WGS sequence"/>
</dbReference>
<keyword evidence="7" id="KW-0902">Two-component regulatory system</keyword>
<keyword evidence="6 9" id="KW-1133">Transmembrane helix</keyword>
<keyword evidence="11" id="KW-0547">Nucleotide-binding</keyword>
<dbReference type="InterPro" id="IPR050482">
    <property type="entry name" value="Sensor_HK_TwoCompSys"/>
</dbReference>
<evidence type="ECO:0000256" key="8">
    <source>
        <dbReference type="ARBA" id="ARBA00023136"/>
    </source>
</evidence>
<evidence type="ECO:0000256" key="2">
    <source>
        <dbReference type="ARBA" id="ARBA00022475"/>
    </source>
</evidence>
<proteinExistence type="predicted"/>
<dbReference type="GO" id="GO:0005524">
    <property type="term" value="F:ATP binding"/>
    <property type="evidence" value="ECO:0007669"/>
    <property type="project" value="UniProtKB-KW"/>
</dbReference>
<dbReference type="GO" id="GO:0000160">
    <property type="term" value="P:phosphorelay signal transduction system"/>
    <property type="evidence" value="ECO:0007669"/>
    <property type="project" value="UniProtKB-KW"/>
</dbReference>
<dbReference type="PANTHER" id="PTHR24421">
    <property type="entry name" value="NITRATE/NITRITE SENSOR PROTEIN NARX-RELATED"/>
    <property type="match status" value="1"/>
</dbReference>
<keyword evidence="4 9" id="KW-0812">Transmembrane</keyword>
<dbReference type="GO" id="GO:0005886">
    <property type="term" value="C:plasma membrane"/>
    <property type="evidence" value="ECO:0007669"/>
    <property type="project" value="UniProtKB-SubCell"/>
</dbReference>
<dbReference type="AlphaFoldDB" id="A0A9X4REV8"/>
<evidence type="ECO:0000256" key="7">
    <source>
        <dbReference type="ARBA" id="ARBA00023012"/>
    </source>
</evidence>
<feature type="transmembrane region" description="Helical" evidence="9">
    <location>
        <begin position="135"/>
        <end position="154"/>
    </location>
</feature>
<sequence length="419" mass="44176">MSLVPADLGDSPDLGRIVLAHANRGVRLQLVLRGGLVVFLAGTLAWVPPNSPIAPACWAILGCYAAWTVALIVVARSVGPATVDRMWLTLFVDLAVVAALVLLTGLAAQQSWTADTLGYALFAIPVLACTQLRPLVCFGVVAPTVVVFLLSAWATDDANAQPWSSIAMSTLAMALLSAGAVRLSAIQRSRVRTIGRLARDRSALLLELIGLEQRERRSLSEQLHDGALQYVLAARHDLAELHHGPDPELLARVEHALAETSTLLRTTVSELHPAVLERLGLARALRDLARATEARGGFPTEARIAAWPDALHTDVDDLLFAAARELLTNVVKHAGASSARVTLERDGDDAVLTVADDGRGIAAEAREKSLAGGHIGLASTELRVVAAGGTFRAGPGPRGGTVVWIGVPLTVRPVAVGAR</sequence>
<evidence type="ECO:0000256" key="6">
    <source>
        <dbReference type="ARBA" id="ARBA00022989"/>
    </source>
</evidence>
<dbReference type="PANTHER" id="PTHR24421:SF37">
    <property type="entry name" value="SENSOR HISTIDINE KINASE NARS"/>
    <property type="match status" value="1"/>
</dbReference>
<evidence type="ECO:0000313" key="12">
    <source>
        <dbReference type="Proteomes" id="UP001152755"/>
    </source>
</evidence>
<keyword evidence="12" id="KW-1185">Reference proteome</keyword>
<evidence type="ECO:0000259" key="10">
    <source>
        <dbReference type="PROSITE" id="PS50109"/>
    </source>
</evidence>
<feature type="transmembrane region" description="Helical" evidence="9">
    <location>
        <begin position="53"/>
        <end position="75"/>
    </location>
</feature>